<evidence type="ECO:0000313" key="7">
    <source>
        <dbReference type="Proteomes" id="UP000460715"/>
    </source>
</evidence>
<dbReference type="PANTHER" id="PTHR48080">
    <property type="entry name" value="D-GALACTONATE DEHYDRATASE-RELATED"/>
    <property type="match status" value="1"/>
</dbReference>
<evidence type="ECO:0000256" key="1">
    <source>
        <dbReference type="PIRSR" id="PIRSR634611-1"/>
    </source>
</evidence>
<dbReference type="EMBL" id="SNVJ01000010">
    <property type="protein sequence ID" value="MXP64198.1"/>
    <property type="molecule type" value="Genomic_DNA"/>
</dbReference>
<dbReference type="PANTHER" id="PTHR48080:SF5">
    <property type="entry name" value="D(-)-TARTRATE DEHYDRATASE"/>
    <property type="match status" value="1"/>
</dbReference>
<dbReference type="SFLD" id="SFLDG00179">
    <property type="entry name" value="mandelate_racemase"/>
    <property type="match status" value="1"/>
</dbReference>
<dbReference type="OrthoDB" id="9802699at2"/>
<comment type="caution">
    <text evidence="6">The sequence shown here is derived from an EMBL/GenBank/DDBJ whole genome shotgun (WGS) entry which is preliminary data.</text>
</comment>
<dbReference type="InterPro" id="IPR029017">
    <property type="entry name" value="Enolase-like_N"/>
</dbReference>
<dbReference type="InterPro" id="IPR034593">
    <property type="entry name" value="DgoD-like"/>
</dbReference>
<dbReference type="SFLD" id="SFLDF00118">
    <property type="entry name" value="D-tartrate_dehydratase"/>
    <property type="match status" value="1"/>
</dbReference>
<feature type="binding site" evidence="2">
    <location>
        <position position="270"/>
    </location>
    <ligand>
        <name>substrate</name>
    </ligand>
</feature>
<dbReference type="AlphaFoldDB" id="A0A845BC09"/>
<feature type="site" description="Transition state stabilizer" evidence="4">
    <location>
        <position position="52"/>
    </location>
</feature>
<dbReference type="RefSeq" id="WP_160937332.1">
    <property type="nucleotide sequence ID" value="NZ_SNVJ01000010.1"/>
</dbReference>
<evidence type="ECO:0000256" key="2">
    <source>
        <dbReference type="PIRSR" id="PIRSR634611-2"/>
    </source>
</evidence>
<organism evidence="6 7">
    <name type="scientific">Teichococcus coralli</name>
    <dbReference type="NCBI Taxonomy" id="2545983"/>
    <lineage>
        <taxon>Bacteria</taxon>
        <taxon>Pseudomonadati</taxon>
        <taxon>Pseudomonadota</taxon>
        <taxon>Alphaproteobacteria</taxon>
        <taxon>Acetobacterales</taxon>
        <taxon>Roseomonadaceae</taxon>
        <taxon>Roseomonas</taxon>
    </lineage>
</organism>
<dbReference type="Gene3D" id="3.20.20.120">
    <property type="entry name" value="Enolase-like C-terminal domain"/>
    <property type="match status" value="1"/>
</dbReference>
<dbReference type="GO" id="GO:0047808">
    <property type="term" value="F:D(-)-tartrate dehydratase activity"/>
    <property type="evidence" value="ECO:0007669"/>
    <property type="project" value="InterPro"/>
</dbReference>
<dbReference type="SMART" id="SM00922">
    <property type="entry name" value="MR_MLE"/>
    <property type="match status" value="1"/>
</dbReference>
<name>A0A845BC09_9PROT</name>
<feature type="binding site" evidence="3">
    <location>
        <position position="270"/>
    </location>
    <ligand>
        <name>Mg(2+)</name>
        <dbReference type="ChEBI" id="CHEBI:18420"/>
    </ligand>
</feature>
<sequence>MRITAIRDGVAPISSDIANAYIDFSKMTASIVAVTVEDGNGRSATGFGFNSNGRYAQPGLLKERFIPRLLEAPEALLATPEGGLNPAGAWSAMMRNEKPGGHGERSVAVGVLDMALWDAAAKLEGVPLWKLLAARYRQGQADESAWIYAAGGYYYPGKGVDQLVEEMQRYLDMGYSVVKMKIGGAPGVPVKEALPGDLKRIEAVLKLLGGDGSRLCVDVNGRFGLHAALAYAAALAPYRLRWYEEPLDPLDYSTHAALAEHYSGPIATGENLFSMQDARNLIRHGGLRPDRDILQFDPALSYGLVEYLRTLEMLGSHGWSPRRCVPHGGHQFALNIAVGLGLGGNESYPEVFAPFGGFADDTPVQDSRIRMPDAPGIGFERKAALHAVLKTLLD</sequence>
<dbReference type="InterPro" id="IPR013342">
    <property type="entry name" value="Mandelate_racemase_C"/>
</dbReference>
<dbReference type="InterPro" id="IPR034611">
    <property type="entry name" value="D-tartrate_dehydratase"/>
</dbReference>
<reference evidence="6 7" key="1">
    <citation type="submission" date="2019-03" db="EMBL/GenBank/DDBJ databases">
        <title>Roseomonas sp. a novel Roseomonas species isolated from Sea whip Gorgonian.</title>
        <authorList>
            <person name="Li F."/>
            <person name="Pan X."/>
            <person name="Huang S."/>
            <person name="Li Z."/>
            <person name="Meng B."/>
        </authorList>
    </citation>
    <scope>NUCLEOTIDE SEQUENCE [LARGE SCALE GENOMIC DNA]</scope>
    <source>
        <strain evidence="6 7">M0104</strain>
    </source>
</reference>
<feature type="active site" description="Proton donor/acceptor" evidence="1">
    <location>
        <position position="327"/>
    </location>
</feature>
<feature type="binding site" evidence="2">
    <location>
        <position position="179"/>
    </location>
    <ligand>
        <name>substrate</name>
    </ligand>
</feature>
<feature type="domain" description="Mandelate racemase/muconate lactonizing enzyme C-terminal" evidence="5">
    <location>
        <begin position="160"/>
        <end position="265"/>
    </location>
</feature>
<dbReference type="Pfam" id="PF13378">
    <property type="entry name" value="MR_MLE_C"/>
    <property type="match status" value="1"/>
</dbReference>
<gene>
    <name evidence="6" type="ORF">E0493_12675</name>
</gene>
<evidence type="ECO:0000256" key="3">
    <source>
        <dbReference type="PIRSR" id="PIRSR634611-3"/>
    </source>
</evidence>
<feature type="binding site" evidence="2">
    <location>
        <position position="244"/>
    </location>
    <ligand>
        <name>substrate</name>
    </ligand>
</feature>
<feature type="site" description="Transition state stabilizer" evidence="4">
    <location>
        <position position="179"/>
    </location>
</feature>
<dbReference type="SUPFAM" id="SSF51604">
    <property type="entry name" value="Enolase C-terminal domain-like"/>
    <property type="match status" value="1"/>
</dbReference>
<keyword evidence="3" id="KW-0460">Magnesium</keyword>
<evidence type="ECO:0000256" key="4">
    <source>
        <dbReference type="PIRSR" id="PIRSR634611-4"/>
    </source>
</evidence>
<evidence type="ECO:0000259" key="5">
    <source>
        <dbReference type="SMART" id="SM00922"/>
    </source>
</evidence>
<dbReference type="Proteomes" id="UP000460715">
    <property type="component" value="Unassembled WGS sequence"/>
</dbReference>
<feature type="binding site" evidence="2">
    <location>
        <position position="52"/>
    </location>
    <ligand>
        <name>substrate</name>
    </ligand>
</feature>
<feature type="binding site" evidence="2">
    <location>
        <position position="98"/>
    </location>
    <ligand>
        <name>substrate</name>
    </ligand>
</feature>
<accession>A0A845BC09</accession>
<feature type="binding site" evidence="3">
    <location>
        <position position="244"/>
    </location>
    <ligand>
        <name>Mg(2+)</name>
        <dbReference type="ChEBI" id="CHEBI:18420"/>
    </ligand>
</feature>
<feature type="active site" description="acceptor" evidence="1">
    <location>
        <position position="181"/>
    </location>
</feature>
<feature type="site" description="Transition state stabilizer" evidence="4">
    <location>
        <position position="346"/>
    </location>
</feature>
<dbReference type="Gene3D" id="3.30.390.10">
    <property type="entry name" value="Enolase-like, N-terminal domain"/>
    <property type="match status" value="1"/>
</dbReference>
<dbReference type="SFLD" id="SFLDS00001">
    <property type="entry name" value="Enolase"/>
    <property type="match status" value="1"/>
</dbReference>
<dbReference type="GO" id="GO:0046872">
    <property type="term" value="F:metal ion binding"/>
    <property type="evidence" value="ECO:0007669"/>
    <property type="project" value="UniProtKB-KW"/>
</dbReference>
<evidence type="ECO:0000313" key="6">
    <source>
        <dbReference type="EMBL" id="MXP64198.1"/>
    </source>
</evidence>
<feature type="binding site" evidence="2">
    <location>
        <position position="19"/>
    </location>
    <ligand>
        <name>substrate</name>
    </ligand>
</feature>
<keyword evidence="3" id="KW-0479">Metal-binding</keyword>
<keyword evidence="7" id="KW-1185">Reference proteome</keyword>
<proteinExistence type="predicted"/>
<dbReference type="SUPFAM" id="SSF54826">
    <property type="entry name" value="Enolase N-terminal domain-like"/>
    <property type="match status" value="1"/>
</dbReference>
<feature type="binding site" evidence="2">
    <location>
        <position position="153"/>
    </location>
    <ligand>
        <name>substrate</name>
    </ligand>
</feature>
<dbReference type="InterPro" id="IPR036849">
    <property type="entry name" value="Enolase-like_C_sf"/>
</dbReference>
<feature type="site" description="Increases basicity of active site His" evidence="4">
    <location>
        <position position="297"/>
    </location>
</feature>
<comment type="cofactor">
    <cofactor evidence="3">
        <name>Mg(2+)</name>
        <dbReference type="ChEBI" id="CHEBI:18420"/>
    </cofactor>
    <text evidence="3">Binds 1 Mg(2+) ion per subunit.</text>
</comment>
<dbReference type="InterPro" id="IPR029065">
    <property type="entry name" value="Enolase_C-like"/>
</dbReference>
<protein>
    <submittedName>
        <fullName evidence="6">Mandelate racemase</fullName>
    </submittedName>
</protein>
<feature type="binding site" evidence="2">
    <location>
        <position position="327"/>
    </location>
    <ligand>
        <name>substrate</name>
    </ligand>
</feature>
<feature type="binding site" evidence="3">
    <location>
        <position position="218"/>
    </location>
    <ligand>
        <name>Mg(2+)</name>
        <dbReference type="ChEBI" id="CHEBI:18420"/>
    </ligand>
</feature>